<evidence type="ECO:0000256" key="4">
    <source>
        <dbReference type="ARBA" id="ARBA00011301"/>
    </source>
</evidence>
<dbReference type="EMBL" id="JBHSLI010000004">
    <property type="protein sequence ID" value="MFC5293480.1"/>
    <property type="molecule type" value="Genomic_DNA"/>
</dbReference>
<dbReference type="InterPro" id="IPR032106">
    <property type="entry name" value="2-oxogl_dehyd_N"/>
</dbReference>
<accession>A0ABW0F6I0</accession>
<evidence type="ECO:0000256" key="7">
    <source>
        <dbReference type="ARBA" id="ARBA00023002"/>
    </source>
</evidence>
<gene>
    <name evidence="12" type="ORF">ACFPK2_10820</name>
</gene>
<dbReference type="Gene3D" id="3.40.50.11610">
    <property type="entry name" value="Multifunctional 2-oxoglutarate metabolism enzyme, C-terminal domain"/>
    <property type="match status" value="1"/>
</dbReference>
<comment type="cofactor">
    <cofactor evidence="1">
        <name>thiamine diphosphate</name>
        <dbReference type="ChEBI" id="CHEBI:58937"/>
    </cofactor>
</comment>
<evidence type="ECO:0000259" key="11">
    <source>
        <dbReference type="SMART" id="SM00861"/>
    </source>
</evidence>
<dbReference type="Pfam" id="PF16870">
    <property type="entry name" value="OxoGdeHyase_C"/>
    <property type="match status" value="1"/>
</dbReference>
<protein>
    <recommendedName>
        <fullName evidence="6">2-oxoglutarate dehydrogenase E1 component</fullName>
        <ecNumber evidence="5">1.2.4.2</ecNumber>
    </recommendedName>
    <alternativeName>
        <fullName evidence="10">Alpha-ketoglutarate dehydrogenase</fullName>
    </alternativeName>
</protein>
<evidence type="ECO:0000256" key="1">
    <source>
        <dbReference type="ARBA" id="ARBA00001964"/>
    </source>
</evidence>
<evidence type="ECO:0000256" key="9">
    <source>
        <dbReference type="ARBA" id="ARBA00023152"/>
    </source>
</evidence>
<keyword evidence="13" id="KW-1185">Reference proteome</keyword>
<comment type="subunit">
    <text evidence="4">Homodimer. Part of the 2-oxoglutarate dehydrogenase (OGDH) complex composed of E1 (2-oxoglutarate dehydrogenase), E2 (dihydrolipoamide succinyltransferase) and E3 (dihydrolipoamide dehydrogenase); the complex contains multiple copies of the three enzymatic components (E1, E2 and E3).</text>
</comment>
<dbReference type="InterPro" id="IPR001017">
    <property type="entry name" value="DH_E1"/>
</dbReference>
<organism evidence="12 13">
    <name type="scientific">Bosea minatitlanensis</name>
    <dbReference type="NCBI Taxonomy" id="128782"/>
    <lineage>
        <taxon>Bacteria</taxon>
        <taxon>Pseudomonadati</taxon>
        <taxon>Pseudomonadota</taxon>
        <taxon>Alphaproteobacteria</taxon>
        <taxon>Hyphomicrobiales</taxon>
        <taxon>Boseaceae</taxon>
        <taxon>Bosea</taxon>
    </lineage>
</organism>
<comment type="function">
    <text evidence="2">E1 component of the 2-oxoglutarate dehydrogenase (OGDH) complex which catalyzes the decarboxylation of 2-oxoglutarate, the first step in the conversion of 2-oxoglutarate to succinyl-CoA and CO(2).</text>
</comment>
<keyword evidence="9" id="KW-0324">Glycolysis</keyword>
<dbReference type="InterPro" id="IPR005475">
    <property type="entry name" value="Transketolase-like_Pyr-bd"/>
</dbReference>
<dbReference type="NCBIfam" id="NF006914">
    <property type="entry name" value="PRK09404.1"/>
    <property type="match status" value="1"/>
</dbReference>
<feature type="domain" description="Transketolase-like pyrimidine-binding" evidence="11">
    <location>
        <begin position="553"/>
        <end position="746"/>
    </location>
</feature>
<sequence length="898" mass="96339">MTLPVATESAYLLDIYARYRRDPLSVPADWRVHFEETEPGRPAAPADGDQLALRLIEGYRRFGHLEAALDPLGLAARPAVAALGRLRAEAAGRPDLPVRAVLAGAEQETTAAALAAELQRLYAGTVGLEAQQVEDDEARDWLHAAFEALFAAETPVDLANRALDAIVLADTFETFIKVKFPSKKRFGVEGAEGLIVFLRELLREACLAGFGETVIGGMHRGRLATLATVLGKPVGVLLAEIKGRDLTDGGPDFTGDVPYHLGYAGEVGHDGRRMRLSIAPHPSHLMTVAPVVTGLARGKRRRGGDDVLCLLLHTDAAFSGQGLVSEVLQLGGLAGYEVGGTIHLVVNNQIGFTTNAGEGRSARYCTDIGKMVGAPVLHVNGDDPVAVARAAALALAWRRRYRRDLLIDLVCYRRNGHNELDEPRFTQPQLWAAIDGRPTLRESFTAAIAALDATAPERAAALAEAFKAEMQDGYAAIESLRPNAGPAGEEAWAGIARAGQPALLLPVETGVPVERLREIGRAASRIPAEARPHPKVAQFYKARLEAIESGTDINFATAEALAFASLLAEGVPVRLSGQDCVRGTFTQRHLAVHDVETGERTLPVAAVATGDAWLEAVNSPLSEYGVLGFEYGHSLADPHRLTLWEAQFGDFLNGAQIMVDQFIVSAEAKWELRSGLVVMLPHGLEGQGPDHSSARIERLLQLCAGGNIIVANPSTPANLFHLLRRQVKAPWRKPLFVIAPKALLRQKACISTLEAMAAGTAFRPVVDEASARPARRVVLCSGKIGYELAAGRASRGLEQEVALLRLDQLYPFPADELAGALSRHGDAQWLWCQEEPANQGALAFVQQQLRSDARFAGRELAAVSRPALPVAAGGSIERHEIEQAALIARALDLTAADA</sequence>
<dbReference type="Proteomes" id="UP001595976">
    <property type="component" value="Unassembled WGS sequence"/>
</dbReference>
<dbReference type="Gene3D" id="1.10.287.1150">
    <property type="entry name" value="TPP helical domain"/>
    <property type="match status" value="1"/>
</dbReference>
<evidence type="ECO:0000256" key="2">
    <source>
        <dbReference type="ARBA" id="ARBA00003906"/>
    </source>
</evidence>
<dbReference type="PANTHER" id="PTHR23152">
    <property type="entry name" value="2-OXOGLUTARATE DEHYDROGENASE"/>
    <property type="match status" value="1"/>
</dbReference>
<dbReference type="Pfam" id="PF16078">
    <property type="entry name" value="2-oxogl_dehyd_N"/>
    <property type="match status" value="1"/>
</dbReference>
<dbReference type="Gene3D" id="3.40.50.970">
    <property type="match status" value="1"/>
</dbReference>
<keyword evidence="8" id="KW-0786">Thiamine pyrophosphate</keyword>
<dbReference type="Pfam" id="PF00676">
    <property type="entry name" value="E1_dh"/>
    <property type="match status" value="1"/>
</dbReference>
<proteinExistence type="inferred from homology"/>
<dbReference type="InterPro" id="IPR031717">
    <property type="entry name" value="ODO-1/KGD_C"/>
</dbReference>
<dbReference type="PANTHER" id="PTHR23152:SF4">
    <property type="entry name" value="2-OXOADIPATE DEHYDROGENASE COMPLEX COMPONENT E1"/>
    <property type="match status" value="1"/>
</dbReference>
<dbReference type="InterPro" id="IPR029061">
    <property type="entry name" value="THDP-binding"/>
</dbReference>
<evidence type="ECO:0000256" key="10">
    <source>
        <dbReference type="ARBA" id="ARBA00030680"/>
    </source>
</evidence>
<dbReference type="PIRSF" id="PIRSF000157">
    <property type="entry name" value="Oxoglu_dh_E1"/>
    <property type="match status" value="1"/>
</dbReference>
<evidence type="ECO:0000256" key="3">
    <source>
        <dbReference type="ARBA" id="ARBA00006936"/>
    </source>
</evidence>
<comment type="similarity">
    <text evidence="3">Belongs to the alpha-ketoglutarate dehydrogenase family.</text>
</comment>
<dbReference type="Pfam" id="PF02779">
    <property type="entry name" value="Transket_pyr"/>
    <property type="match status" value="1"/>
</dbReference>
<reference evidence="13" key="1">
    <citation type="journal article" date="2019" name="Int. J. Syst. Evol. Microbiol.">
        <title>The Global Catalogue of Microorganisms (GCM) 10K type strain sequencing project: providing services to taxonomists for standard genome sequencing and annotation.</title>
        <authorList>
            <consortium name="The Broad Institute Genomics Platform"/>
            <consortium name="The Broad Institute Genome Sequencing Center for Infectious Disease"/>
            <person name="Wu L."/>
            <person name="Ma J."/>
        </authorList>
    </citation>
    <scope>NUCLEOTIDE SEQUENCE [LARGE SCALE GENOMIC DNA]</scope>
    <source>
        <strain evidence="13">CGMCC 1.15643</strain>
    </source>
</reference>
<evidence type="ECO:0000313" key="13">
    <source>
        <dbReference type="Proteomes" id="UP001595976"/>
    </source>
</evidence>
<evidence type="ECO:0000256" key="6">
    <source>
        <dbReference type="ARBA" id="ARBA00013321"/>
    </source>
</evidence>
<dbReference type="InterPro" id="IPR011603">
    <property type="entry name" value="2oxoglutarate_DH_E1"/>
</dbReference>
<evidence type="ECO:0000313" key="12">
    <source>
        <dbReference type="EMBL" id="MFC5293480.1"/>
    </source>
</evidence>
<dbReference type="SMART" id="SM00861">
    <property type="entry name" value="Transket_pyr"/>
    <property type="match status" value="1"/>
</dbReference>
<dbReference type="RefSeq" id="WP_158444612.1">
    <property type="nucleotide sequence ID" value="NZ_JAOAOS010000013.1"/>
</dbReference>
<name>A0ABW0F6I0_9HYPH</name>
<dbReference type="Gene3D" id="3.40.50.12470">
    <property type="match status" value="1"/>
</dbReference>
<comment type="caution">
    <text evidence="12">The sequence shown here is derived from an EMBL/GenBank/DDBJ whole genome shotgun (WGS) entry which is preliminary data.</text>
</comment>
<keyword evidence="7 12" id="KW-0560">Oxidoreductase</keyword>
<evidence type="ECO:0000256" key="8">
    <source>
        <dbReference type="ARBA" id="ARBA00023052"/>
    </source>
</evidence>
<dbReference type="EC" id="1.2.4.2" evidence="5"/>
<dbReference type="SUPFAM" id="SSF52518">
    <property type="entry name" value="Thiamin diphosphate-binding fold (THDP-binding)"/>
    <property type="match status" value="2"/>
</dbReference>
<evidence type="ECO:0000256" key="5">
    <source>
        <dbReference type="ARBA" id="ARBA00012280"/>
    </source>
</evidence>
<dbReference type="GO" id="GO:0004591">
    <property type="term" value="F:oxoglutarate dehydrogenase (succinyl-transferring) activity"/>
    <property type="evidence" value="ECO:0007669"/>
    <property type="project" value="UniProtKB-EC"/>
</dbReference>
<dbReference type="InterPro" id="IPR042179">
    <property type="entry name" value="KGD_C_sf"/>
</dbReference>